<gene>
    <name evidence="2" type="ORF">ACFP1Z_30515</name>
</gene>
<dbReference type="PRINTS" id="PR00111">
    <property type="entry name" value="ABHYDROLASE"/>
</dbReference>
<proteinExistence type="predicted"/>
<keyword evidence="3" id="KW-1185">Reference proteome</keyword>
<name>A0ABW0Z7Y1_9ACTN</name>
<reference evidence="3" key="1">
    <citation type="journal article" date="2019" name="Int. J. Syst. Evol. Microbiol.">
        <title>The Global Catalogue of Microorganisms (GCM) 10K type strain sequencing project: providing services to taxonomists for standard genome sequencing and annotation.</title>
        <authorList>
            <consortium name="The Broad Institute Genomics Platform"/>
            <consortium name="The Broad Institute Genome Sequencing Center for Infectious Disease"/>
            <person name="Wu L."/>
            <person name="Ma J."/>
        </authorList>
    </citation>
    <scope>NUCLEOTIDE SEQUENCE [LARGE SCALE GENOMIC DNA]</scope>
    <source>
        <strain evidence="3">CGMCC 4.7304</strain>
    </source>
</reference>
<dbReference type="EMBL" id="JBHSPB010000029">
    <property type="protein sequence ID" value="MFC5724497.1"/>
    <property type="molecule type" value="Genomic_DNA"/>
</dbReference>
<dbReference type="PANTHER" id="PTHR43798">
    <property type="entry name" value="MONOACYLGLYCEROL LIPASE"/>
    <property type="match status" value="1"/>
</dbReference>
<evidence type="ECO:0000313" key="3">
    <source>
        <dbReference type="Proteomes" id="UP001596083"/>
    </source>
</evidence>
<sequence>MSGTRLNVERLGDPGHPAVVCVHGLVADNLAGYYCSVAARLVAAGHHVVMYDQRGHGRSERPPTGYRLEDFGADLLSLLDTLGLDRPVLVGNCFGAAVVLDLAVHHPGRLAGLALIEALLPTAAWAHALSGWLTAYADGVRAVGGIDRIENKYGAQVARVSRRAVPLLHDTTLIGDIAKSRTRKTDDWGAVPVPVLAVYGGDFGLVEAAPVLERVLPRCRTAVIPGCGHNVLTAAPGTLGSLLLDWLREVRPPTVPTS</sequence>
<comment type="caution">
    <text evidence="2">The sequence shown here is derived from an EMBL/GenBank/DDBJ whole genome shotgun (WGS) entry which is preliminary data.</text>
</comment>
<dbReference type="InterPro" id="IPR000073">
    <property type="entry name" value="AB_hydrolase_1"/>
</dbReference>
<dbReference type="Pfam" id="PF00561">
    <property type="entry name" value="Abhydrolase_1"/>
    <property type="match status" value="1"/>
</dbReference>
<dbReference type="PANTHER" id="PTHR43798:SF33">
    <property type="entry name" value="HYDROLASE, PUTATIVE (AFU_ORTHOLOGUE AFUA_2G14860)-RELATED"/>
    <property type="match status" value="1"/>
</dbReference>
<dbReference type="Gene3D" id="3.40.50.1820">
    <property type="entry name" value="alpha/beta hydrolase"/>
    <property type="match status" value="1"/>
</dbReference>
<dbReference type="InterPro" id="IPR050266">
    <property type="entry name" value="AB_hydrolase_sf"/>
</dbReference>
<dbReference type="RefSeq" id="WP_390320959.1">
    <property type="nucleotide sequence ID" value="NZ_JBHSPB010000029.1"/>
</dbReference>
<protein>
    <submittedName>
        <fullName evidence="2">Alpha/beta fold hydrolase</fullName>
    </submittedName>
</protein>
<feature type="domain" description="AB hydrolase-1" evidence="1">
    <location>
        <begin position="17"/>
        <end position="139"/>
    </location>
</feature>
<evidence type="ECO:0000259" key="1">
    <source>
        <dbReference type="Pfam" id="PF00561"/>
    </source>
</evidence>
<keyword evidence="2" id="KW-0378">Hydrolase</keyword>
<accession>A0ABW0Z7Y1</accession>
<evidence type="ECO:0000313" key="2">
    <source>
        <dbReference type="EMBL" id="MFC5724497.1"/>
    </source>
</evidence>
<dbReference type="GO" id="GO:0016787">
    <property type="term" value="F:hydrolase activity"/>
    <property type="evidence" value="ECO:0007669"/>
    <property type="project" value="UniProtKB-KW"/>
</dbReference>
<organism evidence="2 3">
    <name type="scientific">Streptomyces gamaensis</name>
    <dbReference type="NCBI Taxonomy" id="1763542"/>
    <lineage>
        <taxon>Bacteria</taxon>
        <taxon>Bacillati</taxon>
        <taxon>Actinomycetota</taxon>
        <taxon>Actinomycetes</taxon>
        <taxon>Kitasatosporales</taxon>
        <taxon>Streptomycetaceae</taxon>
        <taxon>Streptomyces</taxon>
    </lineage>
</organism>
<dbReference type="SUPFAM" id="SSF53474">
    <property type="entry name" value="alpha/beta-Hydrolases"/>
    <property type="match status" value="1"/>
</dbReference>
<dbReference type="Proteomes" id="UP001596083">
    <property type="component" value="Unassembled WGS sequence"/>
</dbReference>
<dbReference type="InterPro" id="IPR029058">
    <property type="entry name" value="AB_hydrolase_fold"/>
</dbReference>